<accession>B5RKV3</accession>
<dbReference type="OrthoDB" id="351113at2"/>
<keyword evidence="3 10" id="KW-0813">Transport</keyword>
<evidence type="ECO:0000256" key="1">
    <source>
        <dbReference type="ARBA" id="ARBA00004651"/>
    </source>
</evidence>
<dbReference type="AlphaFoldDB" id="B5RKV3"/>
<evidence type="ECO:0000256" key="5">
    <source>
        <dbReference type="ARBA" id="ARBA00022692"/>
    </source>
</evidence>
<keyword evidence="8 10" id="KW-0811">Translocation</keyword>
<dbReference type="STRING" id="412419.BDU_58"/>
<evidence type="ECO:0000313" key="12">
    <source>
        <dbReference type="EMBL" id="ACH93014.1"/>
    </source>
</evidence>
<dbReference type="GO" id="GO:0015450">
    <property type="term" value="F:protein-transporting ATPase activity"/>
    <property type="evidence" value="ECO:0007669"/>
    <property type="project" value="UniProtKB-UniRule"/>
</dbReference>
<dbReference type="eggNOG" id="COG1314">
    <property type="taxonomic scope" value="Bacteria"/>
</dbReference>
<dbReference type="GO" id="GO:0065002">
    <property type="term" value="P:intracellular protein transmembrane transport"/>
    <property type="evidence" value="ECO:0007669"/>
    <property type="project" value="TreeGrafter"/>
</dbReference>
<organism evidence="12 13">
    <name type="scientific">Borrelia duttonii (strain Ly)</name>
    <dbReference type="NCBI Taxonomy" id="412419"/>
    <lineage>
        <taxon>Bacteria</taxon>
        <taxon>Pseudomonadati</taxon>
        <taxon>Spirochaetota</taxon>
        <taxon>Spirochaetia</taxon>
        <taxon>Spirochaetales</taxon>
        <taxon>Borreliaceae</taxon>
        <taxon>Borrelia</taxon>
    </lineage>
</organism>
<evidence type="ECO:0000256" key="7">
    <source>
        <dbReference type="ARBA" id="ARBA00022989"/>
    </source>
</evidence>
<keyword evidence="5 10" id="KW-0812">Transmembrane</keyword>
<comment type="function">
    <text evidence="10">Involved in protein export. Participates in an early event of protein translocation.</text>
</comment>
<dbReference type="Proteomes" id="UP000000611">
    <property type="component" value="Chromosome"/>
</dbReference>
<evidence type="ECO:0000256" key="2">
    <source>
        <dbReference type="ARBA" id="ARBA00008445"/>
    </source>
</evidence>
<feature type="transmembrane region" description="Helical" evidence="10">
    <location>
        <begin position="6"/>
        <end position="27"/>
    </location>
</feature>
<feature type="transmembrane region" description="Helical" evidence="10">
    <location>
        <begin position="54"/>
        <end position="76"/>
    </location>
</feature>
<keyword evidence="4 10" id="KW-1003">Cell membrane</keyword>
<proteinExistence type="inferred from homology"/>
<dbReference type="HOGENOM" id="CLU_094156_0_1_12"/>
<dbReference type="GO" id="GO:0005886">
    <property type="term" value="C:plasma membrane"/>
    <property type="evidence" value="ECO:0007669"/>
    <property type="project" value="UniProtKB-SubCell"/>
</dbReference>
<dbReference type="Pfam" id="PF03840">
    <property type="entry name" value="SecG"/>
    <property type="match status" value="1"/>
</dbReference>
<dbReference type="PANTHER" id="PTHR34182:SF1">
    <property type="entry name" value="PROTEIN-EXPORT MEMBRANE PROTEIN SECG"/>
    <property type="match status" value="1"/>
</dbReference>
<evidence type="ECO:0000256" key="9">
    <source>
        <dbReference type="ARBA" id="ARBA00023136"/>
    </source>
</evidence>
<protein>
    <recommendedName>
        <fullName evidence="10">Protein-export membrane protein SecG</fullName>
    </recommendedName>
</protein>
<dbReference type="NCBIfam" id="TIGR00810">
    <property type="entry name" value="secG"/>
    <property type="match status" value="1"/>
</dbReference>
<evidence type="ECO:0000256" key="4">
    <source>
        <dbReference type="ARBA" id="ARBA00022475"/>
    </source>
</evidence>
<feature type="region of interest" description="Disordered" evidence="11">
    <location>
        <begin position="97"/>
        <end position="120"/>
    </location>
</feature>
<feature type="compositionally biased region" description="Basic and acidic residues" evidence="11">
    <location>
        <begin position="102"/>
        <end position="120"/>
    </location>
</feature>
<sequence>MILELVRFLVFIFFVITSFMIILLVLFQDEQGDGIGGVFGGGSSSIFGARSSSVAIKITAFFITLFFVFVIALSFINTKRVDSDLLRNVKVDEKSSTFWNDDENKNNEDDALNKENQEDR</sequence>
<gene>
    <name evidence="12" type="ordered locus">BDU_58</name>
</gene>
<dbReference type="PRINTS" id="PR01651">
    <property type="entry name" value="SECGEXPORT"/>
</dbReference>
<dbReference type="GO" id="GO:0009306">
    <property type="term" value="P:protein secretion"/>
    <property type="evidence" value="ECO:0007669"/>
    <property type="project" value="UniProtKB-UniRule"/>
</dbReference>
<keyword evidence="9 10" id="KW-0472">Membrane</keyword>
<reference evidence="12 13" key="1">
    <citation type="journal article" date="2008" name="PLoS Genet.">
        <title>The genome of Borrelia recurrentis, the agent of deadly louse-borne relapsing fever, is a degraded subset of tick-borne Borrelia duttonii.</title>
        <authorList>
            <person name="Lescot M."/>
            <person name="Audic S."/>
            <person name="Robert C."/>
            <person name="Nguyen T.T."/>
            <person name="Blanc G."/>
            <person name="Cutler S.J."/>
            <person name="Wincker P."/>
            <person name="Couloux A."/>
            <person name="Claverie J.-M."/>
            <person name="Raoult D."/>
            <person name="Drancourt M."/>
        </authorList>
    </citation>
    <scope>NUCLEOTIDE SEQUENCE [LARGE SCALE GENOMIC DNA]</scope>
    <source>
        <strain evidence="12 13">Ly</strain>
    </source>
</reference>
<comment type="similarity">
    <text evidence="2 10">Belongs to the SecG family.</text>
</comment>
<evidence type="ECO:0000313" key="13">
    <source>
        <dbReference type="Proteomes" id="UP000000611"/>
    </source>
</evidence>
<evidence type="ECO:0000256" key="10">
    <source>
        <dbReference type="RuleBase" id="RU365087"/>
    </source>
</evidence>
<evidence type="ECO:0000256" key="11">
    <source>
        <dbReference type="SAM" id="MobiDB-lite"/>
    </source>
</evidence>
<dbReference type="PANTHER" id="PTHR34182">
    <property type="entry name" value="PROTEIN-EXPORT MEMBRANE PROTEIN SECG"/>
    <property type="match status" value="1"/>
</dbReference>
<dbReference type="EMBL" id="CP000976">
    <property type="protein sequence ID" value="ACH93014.1"/>
    <property type="molecule type" value="Genomic_DNA"/>
</dbReference>
<dbReference type="InterPro" id="IPR004692">
    <property type="entry name" value="SecG"/>
</dbReference>
<evidence type="ECO:0000256" key="6">
    <source>
        <dbReference type="ARBA" id="ARBA00022927"/>
    </source>
</evidence>
<keyword evidence="13" id="KW-1185">Reference proteome</keyword>
<keyword evidence="7 10" id="KW-1133">Transmembrane helix</keyword>
<dbReference type="KEGG" id="bdu:BDU_58"/>
<evidence type="ECO:0000256" key="8">
    <source>
        <dbReference type="ARBA" id="ARBA00023010"/>
    </source>
</evidence>
<evidence type="ECO:0000256" key="3">
    <source>
        <dbReference type="ARBA" id="ARBA00022448"/>
    </source>
</evidence>
<keyword evidence="6 10" id="KW-0653">Protein transport</keyword>
<dbReference type="GO" id="GO:0043952">
    <property type="term" value="P:protein transport by the Sec complex"/>
    <property type="evidence" value="ECO:0007669"/>
    <property type="project" value="TreeGrafter"/>
</dbReference>
<name>B5RKV3_BORDL</name>
<comment type="subcellular location">
    <subcellularLocation>
        <location evidence="1 10">Cell membrane</location>
        <topology evidence="1 10">Multi-pass membrane protein</topology>
    </subcellularLocation>
</comment>